<reference evidence="1 2" key="1">
    <citation type="submission" date="2013-12" db="EMBL/GenBank/DDBJ databases">
        <title>Comparative genomics of Petrotoga isolates.</title>
        <authorList>
            <person name="Nesbo C.L."/>
            <person name="Charchuk R."/>
            <person name="Chow K."/>
        </authorList>
    </citation>
    <scope>NUCLEOTIDE SEQUENCE [LARGE SCALE GENOMIC DNA]</scope>
    <source>
        <strain evidence="1 2">DSM 13574</strain>
    </source>
</reference>
<dbReference type="SUPFAM" id="SSF53756">
    <property type="entry name" value="UDP-Glycosyltransferase/glycogen phosphorylase"/>
    <property type="match status" value="1"/>
</dbReference>
<dbReference type="Proteomes" id="UP000236434">
    <property type="component" value="Unassembled WGS sequence"/>
</dbReference>
<sequence>MNSLYIFHYHYIKGGVSTVVRNIVKSLKDEYKITLFGSKKMGIDGIKEVLSYKNVDFVDFPELGYIYYDSTDYQTFLELKESIKNELNNYHDERAIYWAHNYNLGKNPAFTETFKEFIISKNIPTIIQIHDFPECARWENYSFLRKFINSSMYPIRKNIFYATINHSDYNRLIKSGIPSENTFYLPNAVEFTKNKDKKDEIDKDKVIDKLKKLGYNVDPKNKNILYPTRTIRRKNILEAVLINRLHGKSNLLVTLPANSDKERPYEKVVKETFESEKVKGAWAISAKDPSLFPYILNISDLFFSSSVLEGFGMIYLESKFNEKNFLTRKLDVIEDFKNIKEISYYDHFLVRLSPEEINKVKEEYEEQINKIPISEKYKNYLREDLTNKFDKDLIDFSFLPIELQKKFCKEEETKLKDLKEINKEIFDKIEVLTSTQHIDQGINLKDFSLKAYKSKIFLLLDKVQTLEGNAQKGVQGSKKEIEDTTIDENILKSFLTVDNIRLLFSY</sequence>
<evidence type="ECO:0000313" key="1">
    <source>
        <dbReference type="EMBL" id="PNR96566.1"/>
    </source>
</evidence>
<dbReference type="OrthoDB" id="9764674at2"/>
<gene>
    <name evidence="1" type="ORF">X929_04905</name>
</gene>
<name>A0A2K1P1B4_9BACT</name>
<dbReference type="AlphaFoldDB" id="A0A2K1P1B4"/>
<dbReference type="Gene3D" id="3.40.50.2000">
    <property type="entry name" value="Glycogen Phosphorylase B"/>
    <property type="match status" value="2"/>
</dbReference>
<organism evidence="1 2">
    <name type="scientific">Petrotoga olearia DSM 13574</name>
    <dbReference type="NCBI Taxonomy" id="1122955"/>
    <lineage>
        <taxon>Bacteria</taxon>
        <taxon>Thermotogati</taxon>
        <taxon>Thermotogota</taxon>
        <taxon>Thermotogae</taxon>
        <taxon>Petrotogales</taxon>
        <taxon>Petrotogaceae</taxon>
        <taxon>Petrotoga</taxon>
    </lineage>
</organism>
<accession>A0A2K1P1B4</accession>
<dbReference type="RefSeq" id="WP_103066905.1">
    <property type="nucleotide sequence ID" value="NZ_AZRL01000012.1"/>
</dbReference>
<evidence type="ECO:0000313" key="2">
    <source>
        <dbReference type="Proteomes" id="UP000236434"/>
    </source>
</evidence>
<comment type="caution">
    <text evidence="1">The sequence shown here is derived from an EMBL/GenBank/DDBJ whole genome shotgun (WGS) entry which is preliminary data.</text>
</comment>
<dbReference type="EMBL" id="AZRL01000012">
    <property type="protein sequence ID" value="PNR96566.1"/>
    <property type="molecule type" value="Genomic_DNA"/>
</dbReference>
<proteinExistence type="predicted"/>
<protein>
    <recommendedName>
        <fullName evidence="3">Mannosylglucosyl-3-phosphoglycerate synthase</fullName>
    </recommendedName>
</protein>
<evidence type="ECO:0008006" key="3">
    <source>
        <dbReference type="Google" id="ProtNLM"/>
    </source>
</evidence>